<dbReference type="InterPro" id="IPR036879">
    <property type="entry name" value="TF_MADSbox_sf"/>
</dbReference>
<dbReference type="EMBL" id="LFYR01000756">
    <property type="protein sequence ID" value="KMZ69689.1"/>
    <property type="molecule type" value="Genomic_DNA"/>
</dbReference>
<keyword evidence="5" id="KW-0539">Nucleus</keyword>
<dbReference type="GO" id="GO:0046983">
    <property type="term" value="F:protein dimerization activity"/>
    <property type="evidence" value="ECO:0007669"/>
    <property type="project" value="InterPro"/>
</dbReference>
<dbReference type="Pfam" id="PF00319">
    <property type="entry name" value="SRF-TF"/>
    <property type="match status" value="1"/>
</dbReference>
<evidence type="ECO:0000313" key="8">
    <source>
        <dbReference type="Proteomes" id="UP000036987"/>
    </source>
</evidence>
<evidence type="ECO:0000259" key="6">
    <source>
        <dbReference type="PROSITE" id="PS50066"/>
    </source>
</evidence>
<keyword evidence="4" id="KW-0804">Transcription</keyword>
<dbReference type="Proteomes" id="UP000036987">
    <property type="component" value="Unassembled WGS sequence"/>
</dbReference>
<gene>
    <name evidence="7" type="ORF">ZOSMA_209G00220</name>
</gene>
<evidence type="ECO:0000313" key="7">
    <source>
        <dbReference type="EMBL" id="KMZ69689.1"/>
    </source>
</evidence>
<name>A0A0K9PL68_ZOSMR</name>
<keyword evidence="3" id="KW-0238">DNA-binding</keyword>
<accession>A0A0K9PL68</accession>
<evidence type="ECO:0000256" key="2">
    <source>
        <dbReference type="ARBA" id="ARBA00023015"/>
    </source>
</evidence>
<dbReference type="InterPro" id="IPR002100">
    <property type="entry name" value="TF_MADSbox"/>
</dbReference>
<comment type="subcellular location">
    <subcellularLocation>
        <location evidence="1">Nucleus</location>
    </subcellularLocation>
</comment>
<protein>
    <recommendedName>
        <fullName evidence="6">MADS-box domain-containing protein</fullName>
    </recommendedName>
</protein>
<feature type="domain" description="MADS-box" evidence="6">
    <location>
        <begin position="4"/>
        <end position="64"/>
    </location>
</feature>
<dbReference type="OrthoDB" id="783564at2759"/>
<evidence type="ECO:0000256" key="4">
    <source>
        <dbReference type="ARBA" id="ARBA00023163"/>
    </source>
</evidence>
<dbReference type="PROSITE" id="PS50066">
    <property type="entry name" value="MADS_BOX_2"/>
    <property type="match status" value="1"/>
</dbReference>
<dbReference type="SUPFAM" id="SSF55455">
    <property type="entry name" value="SRF-like"/>
    <property type="match status" value="1"/>
</dbReference>
<evidence type="ECO:0000256" key="5">
    <source>
        <dbReference type="ARBA" id="ARBA00023242"/>
    </source>
</evidence>
<proteinExistence type="predicted"/>
<keyword evidence="2" id="KW-0805">Transcription regulation</keyword>
<organism evidence="7 8">
    <name type="scientific">Zostera marina</name>
    <name type="common">Eelgrass</name>
    <dbReference type="NCBI Taxonomy" id="29655"/>
    <lineage>
        <taxon>Eukaryota</taxon>
        <taxon>Viridiplantae</taxon>
        <taxon>Streptophyta</taxon>
        <taxon>Embryophyta</taxon>
        <taxon>Tracheophyta</taxon>
        <taxon>Spermatophyta</taxon>
        <taxon>Magnoliopsida</taxon>
        <taxon>Liliopsida</taxon>
        <taxon>Zosteraceae</taxon>
        <taxon>Zostera</taxon>
    </lineage>
</organism>
<evidence type="ECO:0000256" key="1">
    <source>
        <dbReference type="ARBA" id="ARBA00004123"/>
    </source>
</evidence>
<dbReference type="GO" id="GO:0003677">
    <property type="term" value="F:DNA binding"/>
    <property type="evidence" value="ECO:0007669"/>
    <property type="project" value="UniProtKB-KW"/>
</dbReference>
<dbReference type="Gene3D" id="3.40.1810.10">
    <property type="entry name" value="Transcription factor, MADS-box"/>
    <property type="match status" value="1"/>
</dbReference>
<dbReference type="SMART" id="SM00432">
    <property type="entry name" value="MADS"/>
    <property type="match status" value="1"/>
</dbReference>
<dbReference type="GO" id="GO:0005634">
    <property type="term" value="C:nucleus"/>
    <property type="evidence" value="ECO:0007669"/>
    <property type="project" value="UniProtKB-SubCell"/>
</dbReference>
<comment type="caution">
    <text evidence="7">The sequence shown here is derived from an EMBL/GenBank/DDBJ whole genome shotgun (WGS) entry which is preliminary data.</text>
</comment>
<sequence>MKAMVRKRLPFQFIADDHRQRATLAKRIPAMKKKTMELSTLCDISVLLISIGGGNNRIETLPEN</sequence>
<dbReference type="AlphaFoldDB" id="A0A0K9PL68"/>
<reference evidence="8" key="1">
    <citation type="journal article" date="2016" name="Nature">
        <title>The genome of the seagrass Zostera marina reveals angiosperm adaptation to the sea.</title>
        <authorList>
            <person name="Olsen J.L."/>
            <person name="Rouze P."/>
            <person name="Verhelst B."/>
            <person name="Lin Y.-C."/>
            <person name="Bayer T."/>
            <person name="Collen J."/>
            <person name="Dattolo E."/>
            <person name="De Paoli E."/>
            <person name="Dittami S."/>
            <person name="Maumus F."/>
            <person name="Michel G."/>
            <person name="Kersting A."/>
            <person name="Lauritano C."/>
            <person name="Lohaus R."/>
            <person name="Toepel M."/>
            <person name="Tonon T."/>
            <person name="Vanneste K."/>
            <person name="Amirebrahimi M."/>
            <person name="Brakel J."/>
            <person name="Bostroem C."/>
            <person name="Chovatia M."/>
            <person name="Grimwood J."/>
            <person name="Jenkins J.W."/>
            <person name="Jueterbock A."/>
            <person name="Mraz A."/>
            <person name="Stam W.T."/>
            <person name="Tice H."/>
            <person name="Bornberg-Bauer E."/>
            <person name="Green P.J."/>
            <person name="Pearson G.A."/>
            <person name="Procaccini G."/>
            <person name="Duarte C.M."/>
            <person name="Schmutz J."/>
            <person name="Reusch T.B.H."/>
            <person name="Van de Peer Y."/>
        </authorList>
    </citation>
    <scope>NUCLEOTIDE SEQUENCE [LARGE SCALE GENOMIC DNA]</scope>
    <source>
        <strain evidence="8">cv. Finnish</strain>
    </source>
</reference>
<keyword evidence="8" id="KW-1185">Reference proteome</keyword>
<evidence type="ECO:0000256" key="3">
    <source>
        <dbReference type="ARBA" id="ARBA00023125"/>
    </source>
</evidence>